<gene>
    <name evidence="2" type="ORF">AVEN_73049_1</name>
</gene>
<evidence type="ECO:0000256" key="1">
    <source>
        <dbReference type="SAM" id="MobiDB-lite"/>
    </source>
</evidence>
<name>A0A4Y2FDU2_ARAVE</name>
<dbReference type="AlphaFoldDB" id="A0A4Y2FDU2"/>
<organism evidence="2 3">
    <name type="scientific">Araneus ventricosus</name>
    <name type="common">Orbweaver spider</name>
    <name type="synonym">Epeira ventricosa</name>
    <dbReference type="NCBI Taxonomy" id="182803"/>
    <lineage>
        <taxon>Eukaryota</taxon>
        <taxon>Metazoa</taxon>
        <taxon>Ecdysozoa</taxon>
        <taxon>Arthropoda</taxon>
        <taxon>Chelicerata</taxon>
        <taxon>Arachnida</taxon>
        <taxon>Araneae</taxon>
        <taxon>Araneomorphae</taxon>
        <taxon>Entelegynae</taxon>
        <taxon>Araneoidea</taxon>
        <taxon>Araneidae</taxon>
        <taxon>Araneus</taxon>
    </lineage>
</organism>
<protein>
    <submittedName>
        <fullName evidence="2">Uncharacterized protein</fullName>
    </submittedName>
</protein>
<evidence type="ECO:0000313" key="3">
    <source>
        <dbReference type="Proteomes" id="UP000499080"/>
    </source>
</evidence>
<feature type="region of interest" description="Disordered" evidence="1">
    <location>
        <begin position="57"/>
        <end position="112"/>
    </location>
</feature>
<reference evidence="2 3" key="1">
    <citation type="journal article" date="2019" name="Sci. Rep.">
        <title>Orb-weaving spider Araneus ventricosus genome elucidates the spidroin gene catalogue.</title>
        <authorList>
            <person name="Kono N."/>
            <person name="Nakamura H."/>
            <person name="Ohtoshi R."/>
            <person name="Moran D.A.P."/>
            <person name="Shinohara A."/>
            <person name="Yoshida Y."/>
            <person name="Fujiwara M."/>
            <person name="Mori M."/>
            <person name="Tomita M."/>
            <person name="Arakawa K."/>
        </authorList>
    </citation>
    <scope>NUCLEOTIDE SEQUENCE [LARGE SCALE GENOMIC DNA]</scope>
</reference>
<dbReference type="EMBL" id="BGPR01000885">
    <property type="protein sequence ID" value="GBM39107.1"/>
    <property type="molecule type" value="Genomic_DNA"/>
</dbReference>
<comment type="caution">
    <text evidence="2">The sequence shown here is derived from an EMBL/GenBank/DDBJ whole genome shotgun (WGS) entry which is preliminary data.</text>
</comment>
<sequence length="112" mass="12346">MMHFYLNLINEGIASCSCKLGIHSSTALFHLDQLPVFFPPTKSIDLGGHSRMLQRALSAASIPPTSPPARLTPPHTERFRFLERAPSPPRPEFSSLTPTHIPAPQRSPHTQG</sequence>
<proteinExistence type="predicted"/>
<dbReference type="Proteomes" id="UP000499080">
    <property type="component" value="Unassembled WGS sequence"/>
</dbReference>
<accession>A0A4Y2FDU2</accession>
<evidence type="ECO:0000313" key="2">
    <source>
        <dbReference type="EMBL" id="GBM39107.1"/>
    </source>
</evidence>
<keyword evidence="3" id="KW-1185">Reference proteome</keyword>